<dbReference type="Proteomes" id="UP000706039">
    <property type="component" value="Unassembled WGS sequence"/>
</dbReference>
<comment type="caution">
    <text evidence="1">The sequence shown here is derived from an EMBL/GenBank/DDBJ whole genome shotgun (WGS) entry which is preliminary data.</text>
</comment>
<sequence length="165" mass="17911">MTDVTYACVGGPPDNWFNLLIVDADGVEIRDVVEVNAAEGWLVRCLRDANGRPIPGDDGYATERLEGQFRIERKPVDPLAGLCAETIATERAAVKAYAADHRRRIEVQIARGRLTADEGTLLAKQVDVFAEGVAIGLHMEGFEPREVRVAVRAALSATGLDGRAR</sequence>
<organism evidence="1 2">
    <name type="scientific">Sphingomonas colocasiae</name>
    <dbReference type="NCBI Taxonomy" id="1848973"/>
    <lineage>
        <taxon>Bacteria</taxon>
        <taxon>Pseudomonadati</taxon>
        <taxon>Pseudomonadota</taxon>
        <taxon>Alphaproteobacteria</taxon>
        <taxon>Sphingomonadales</taxon>
        <taxon>Sphingomonadaceae</taxon>
        <taxon>Sphingomonas</taxon>
    </lineage>
</organism>
<name>A0ABS7PY77_9SPHN</name>
<dbReference type="EMBL" id="JAINVV010000014">
    <property type="protein sequence ID" value="MBY8826096.1"/>
    <property type="molecule type" value="Genomic_DNA"/>
</dbReference>
<dbReference type="RefSeq" id="WP_222993405.1">
    <property type="nucleotide sequence ID" value="NZ_JAINVV010000014.1"/>
</dbReference>
<accession>A0ABS7PY77</accession>
<protein>
    <submittedName>
        <fullName evidence="1">Uncharacterized protein</fullName>
    </submittedName>
</protein>
<reference evidence="1 2" key="1">
    <citation type="submission" date="2021-08" db="EMBL/GenBank/DDBJ databases">
        <authorList>
            <person name="Tuo L."/>
        </authorList>
    </citation>
    <scope>NUCLEOTIDE SEQUENCE [LARGE SCALE GENOMIC DNA]</scope>
    <source>
        <strain evidence="1 2">JCM 31229</strain>
    </source>
</reference>
<gene>
    <name evidence="1" type="ORF">K7G82_27595</name>
</gene>
<evidence type="ECO:0000313" key="1">
    <source>
        <dbReference type="EMBL" id="MBY8826096.1"/>
    </source>
</evidence>
<evidence type="ECO:0000313" key="2">
    <source>
        <dbReference type="Proteomes" id="UP000706039"/>
    </source>
</evidence>
<proteinExistence type="predicted"/>
<keyword evidence="2" id="KW-1185">Reference proteome</keyword>